<name>A0A9X2WG52_9GAMM</name>
<organism evidence="1 2">
    <name type="scientific">Thalassolituus pacificus</name>
    <dbReference type="NCBI Taxonomy" id="2975440"/>
    <lineage>
        <taxon>Bacteria</taxon>
        <taxon>Pseudomonadati</taxon>
        <taxon>Pseudomonadota</taxon>
        <taxon>Gammaproteobacteria</taxon>
        <taxon>Oceanospirillales</taxon>
        <taxon>Oceanospirillaceae</taxon>
        <taxon>Thalassolituus</taxon>
    </lineage>
</organism>
<gene>
    <name evidence="1" type="ORF">NYR02_10895</name>
</gene>
<dbReference type="SUPFAM" id="SSF56935">
    <property type="entry name" value="Porins"/>
    <property type="match status" value="1"/>
</dbReference>
<accession>A0A9X2WG52</accession>
<dbReference type="RefSeq" id="WP_260976399.1">
    <property type="nucleotide sequence ID" value="NZ_JAOANI010000019.1"/>
</dbReference>
<keyword evidence="2" id="KW-1185">Reference proteome</keyword>
<dbReference type="AlphaFoldDB" id="A0A9X2WG52"/>
<sequence>MYGNLLKILLLVQLVLIITPVQAGRNKDYSDLTYFSLTSNNTFPDAAYQSLTGLGDADLVVAISLDDTPYQKEISFRVEAVAGKLYAPDIVVLDEHFRVIQLTSSYADIDACDEELDHHVILNSEARYLVIKAGYKGNRKAMDTCVRWWAVPGLIIPVFYSAEVFAAYEPEGKSSLEIDKVWNERTRFFWSSELESNGKDFLRSSDNPDFKTPPSVNFHLGADVPLNPTSFLRATLGARFTTVNDQQQKGQMLYLGAGYRPTQNWNISAGLRAEFNRSQIAPWIDYQGNAAVKYDTSYGLRLGAGYHLGRSWSSELSATLLELETQSGVSVSGSSLSLALVYHFN</sequence>
<proteinExistence type="predicted"/>
<evidence type="ECO:0000313" key="1">
    <source>
        <dbReference type="EMBL" id="MCT7359531.1"/>
    </source>
</evidence>
<dbReference type="Proteomes" id="UP001147830">
    <property type="component" value="Unassembled WGS sequence"/>
</dbReference>
<reference evidence="1" key="1">
    <citation type="journal article" date="2022" name="Front. Microbiol.">
        <title>Genome-based taxonomic rearrangement of Oceanobacter-related bacteria including the description of Thalassolituus hydrocarbonoclasticus sp. nov. and Thalassolituus pacificus sp. nov. and emended description of the genus Thalassolituus.</title>
        <authorList>
            <person name="Dong C."/>
            <person name="Wei L."/>
            <person name="Wang J."/>
            <person name="Lai Q."/>
            <person name="Huang Z."/>
            <person name="Shao Z."/>
        </authorList>
    </citation>
    <scope>NUCLEOTIDE SEQUENCE</scope>
    <source>
        <strain evidence="1">59MF3M-4</strain>
    </source>
</reference>
<comment type="caution">
    <text evidence="1">The sequence shown here is derived from an EMBL/GenBank/DDBJ whole genome shotgun (WGS) entry which is preliminary data.</text>
</comment>
<dbReference type="EMBL" id="JAOANI010000019">
    <property type="protein sequence ID" value="MCT7359531.1"/>
    <property type="molecule type" value="Genomic_DNA"/>
</dbReference>
<reference evidence="1" key="2">
    <citation type="submission" date="2022-08" db="EMBL/GenBank/DDBJ databases">
        <authorList>
            <person name="Dong C."/>
        </authorList>
    </citation>
    <scope>NUCLEOTIDE SEQUENCE</scope>
    <source>
        <strain evidence="1">59MF3M-4</strain>
    </source>
</reference>
<evidence type="ECO:0000313" key="2">
    <source>
        <dbReference type="Proteomes" id="UP001147830"/>
    </source>
</evidence>
<protein>
    <submittedName>
        <fullName evidence="1">Uncharacterized protein</fullName>
    </submittedName>
</protein>